<accession>A0A0A8YIS6</accession>
<organism evidence="1">
    <name type="scientific">Arundo donax</name>
    <name type="common">Giant reed</name>
    <name type="synonym">Donax arundinaceus</name>
    <dbReference type="NCBI Taxonomy" id="35708"/>
    <lineage>
        <taxon>Eukaryota</taxon>
        <taxon>Viridiplantae</taxon>
        <taxon>Streptophyta</taxon>
        <taxon>Embryophyta</taxon>
        <taxon>Tracheophyta</taxon>
        <taxon>Spermatophyta</taxon>
        <taxon>Magnoliopsida</taxon>
        <taxon>Liliopsida</taxon>
        <taxon>Poales</taxon>
        <taxon>Poaceae</taxon>
        <taxon>PACMAD clade</taxon>
        <taxon>Arundinoideae</taxon>
        <taxon>Arundineae</taxon>
        <taxon>Arundo</taxon>
    </lineage>
</organism>
<reference evidence="1" key="2">
    <citation type="journal article" date="2015" name="Data Brief">
        <title>Shoot transcriptome of the giant reed, Arundo donax.</title>
        <authorList>
            <person name="Barrero R.A."/>
            <person name="Guerrero F.D."/>
            <person name="Moolhuijzen P."/>
            <person name="Goolsby J.A."/>
            <person name="Tidwell J."/>
            <person name="Bellgard S.E."/>
            <person name="Bellgard M.I."/>
        </authorList>
    </citation>
    <scope>NUCLEOTIDE SEQUENCE</scope>
    <source>
        <tissue evidence="1">Shoot tissue taken approximately 20 cm above the soil surface</tissue>
    </source>
</reference>
<dbReference type="AlphaFoldDB" id="A0A0A8YIS6"/>
<evidence type="ECO:0000313" key="1">
    <source>
        <dbReference type="EMBL" id="JAD25430.1"/>
    </source>
</evidence>
<proteinExistence type="predicted"/>
<dbReference type="EMBL" id="GBRH01272465">
    <property type="protein sequence ID" value="JAD25430.1"/>
    <property type="molecule type" value="Transcribed_RNA"/>
</dbReference>
<name>A0A0A8YIS6_ARUDO</name>
<sequence length="60" mass="7235">MPCAQQTQKRPLHVRKNLIQSIVSMQRLYPENAQQVRTNFECQKIKNYLNTIYTIKIWKV</sequence>
<protein>
    <submittedName>
        <fullName evidence="1">Uncharacterized protein</fullName>
    </submittedName>
</protein>
<reference evidence="1" key="1">
    <citation type="submission" date="2014-09" db="EMBL/GenBank/DDBJ databases">
        <authorList>
            <person name="Magalhaes I.L.F."/>
            <person name="Oliveira U."/>
            <person name="Santos F.R."/>
            <person name="Vidigal T.H.D.A."/>
            <person name="Brescovit A.D."/>
            <person name="Santos A.J."/>
        </authorList>
    </citation>
    <scope>NUCLEOTIDE SEQUENCE</scope>
    <source>
        <tissue evidence="1">Shoot tissue taken approximately 20 cm above the soil surface</tissue>
    </source>
</reference>